<name>A0A098R3V4_9SPIO</name>
<keyword evidence="4" id="KW-0238">DNA-binding</keyword>
<dbReference type="InterPro" id="IPR013249">
    <property type="entry name" value="RNA_pol_sigma70_r4_t2"/>
</dbReference>
<dbReference type="PANTHER" id="PTHR43133">
    <property type="entry name" value="RNA POLYMERASE ECF-TYPE SIGMA FACTO"/>
    <property type="match status" value="1"/>
</dbReference>
<dbReference type="GO" id="GO:0003677">
    <property type="term" value="F:DNA binding"/>
    <property type="evidence" value="ECO:0007669"/>
    <property type="project" value="UniProtKB-KW"/>
</dbReference>
<dbReference type="Proteomes" id="UP000029692">
    <property type="component" value="Unassembled WGS sequence"/>
</dbReference>
<dbReference type="OrthoDB" id="9784984at2"/>
<evidence type="ECO:0000256" key="1">
    <source>
        <dbReference type="ARBA" id="ARBA00010641"/>
    </source>
</evidence>
<evidence type="ECO:0008006" key="10">
    <source>
        <dbReference type="Google" id="ProtNLM"/>
    </source>
</evidence>
<dbReference type="NCBIfam" id="TIGR02937">
    <property type="entry name" value="sigma70-ECF"/>
    <property type="match status" value="1"/>
</dbReference>
<dbReference type="Pfam" id="PF08281">
    <property type="entry name" value="Sigma70_r4_2"/>
    <property type="match status" value="1"/>
</dbReference>
<dbReference type="AlphaFoldDB" id="A0A098R3V4"/>
<dbReference type="InterPro" id="IPR013325">
    <property type="entry name" value="RNA_pol_sigma_r2"/>
</dbReference>
<evidence type="ECO:0000259" key="6">
    <source>
        <dbReference type="Pfam" id="PF04542"/>
    </source>
</evidence>
<evidence type="ECO:0000259" key="7">
    <source>
        <dbReference type="Pfam" id="PF08281"/>
    </source>
</evidence>
<feature type="domain" description="RNA polymerase sigma-70 region 2" evidence="6">
    <location>
        <begin position="12"/>
        <end position="73"/>
    </location>
</feature>
<evidence type="ECO:0000256" key="3">
    <source>
        <dbReference type="ARBA" id="ARBA00023082"/>
    </source>
</evidence>
<dbReference type="SUPFAM" id="SSF88659">
    <property type="entry name" value="Sigma3 and sigma4 domains of RNA polymerase sigma factors"/>
    <property type="match status" value="1"/>
</dbReference>
<dbReference type="InterPro" id="IPR014284">
    <property type="entry name" value="RNA_pol_sigma-70_dom"/>
</dbReference>
<keyword evidence="9" id="KW-1185">Reference proteome</keyword>
<keyword evidence="3" id="KW-0731">Sigma factor</keyword>
<dbReference type="PANTHER" id="PTHR43133:SF8">
    <property type="entry name" value="RNA POLYMERASE SIGMA FACTOR HI_1459-RELATED"/>
    <property type="match status" value="1"/>
</dbReference>
<organism evidence="8 9">
    <name type="scientific">Spirochaeta lutea</name>
    <dbReference type="NCBI Taxonomy" id="1480694"/>
    <lineage>
        <taxon>Bacteria</taxon>
        <taxon>Pseudomonadati</taxon>
        <taxon>Spirochaetota</taxon>
        <taxon>Spirochaetia</taxon>
        <taxon>Spirochaetales</taxon>
        <taxon>Spirochaetaceae</taxon>
        <taxon>Spirochaeta</taxon>
    </lineage>
</organism>
<dbReference type="GO" id="GO:0016987">
    <property type="term" value="F:sigma factor activity"/>
    <property type="evidence" value="ECO:0007669"/>
    <property type="project" value="UniProtKB-KW"/>
</dbReference>
<evidence type="ECO:0000256" key="4">
    <source>
        <dbReference type="ARBA" id="ARBA00023125"/>
    </source>
</evidence>
<dbReference type="InterPro" id="IPR007627">
    <property type="entry name" value="RNA_pol_sigma70_r2"/>
</dbReference>
<dbReference type="InterPro" id="IPR036388">
    <property type="entry name" value="WH-like_DNA-bd_sf"/>
</dbReference>
<dbReference type="eggNOG" id="COG1595">
    <property type="taxonomic scope" value="Bacteria"/>
</dbReference>
<sequence length="257" mass="30177">MSQIPELSVSDIVREYGRRLYNLAYRILGHPQDAEDATQDILIKVHEKLGDFRGESTLYTWIYRIAVNHCLKMKGRMEKVAQYAPETLDFWAMDSEPTEFEPNLSPQERKVLLDELTYEIQEKCHFFMTFRLTPEQRIVFILRDVLGLKYQDIAAILDVTENVVKTRLNRARTNLGKHYNEKCSLHDPGNPCRCKGKLGYVITKYPMMLHEVRKKAENPDYYRMVGQLLKNRYGSLEEAYSNIPDLPFPEDLMRKYG</sequence>
<reference evidence="8 9" key="1">
    <citation type="submission" date="2014-05" db="EMBL/GenBank/DDBJ databases">
        <title>De novo Genome Sequence of Spirocheata sp.</title>
        <authorList>
            <person name="Shivani Y."/>
            <person name="Subhash Y."/>
            <person name="Tushar L."/>
            <person name="Sasikala C."/>
            <person name="Ramana C.V."/>
        </authorList>
    </citation>
    <scope>NUCLEOTIDE SEQUENCE [LARGE SCALE GENOMIC DNA]</scope>
    <source>
        <strain evidence="8 9">JC230</strain>
    </source>
</reference>
<evidence type="ECO:0000313" key="9">
    <source>
        <dbReference type="Proteomes" id="UP000029692"/>
    </source>
</evidence>
<dbReference type="Gene3D" id="1.10.10.10">
    <property type="entry name" value="Winged helix-like DNA-binding domain superfamily/Winged helix DNA-binding domain"/>
    <property type="match status" value="1"/>
</dbReference>
<dbReference type="RefSeq" id="WP_037546074.1">
    <property type="nucleotide sequence ID" value="NZ_JNUP01000029.1"/>
</dbReference>
<comment type="caution">
    <text evidence="8">The sequence shown here is derived from an EMBL/GenBank/DDBJ whole genome shotgun (WGS) entry which is preliminary data.</text>
</comment>
<keyword evidence="5" id="KW-0804">Transcription</keyword>
<dbReference type="Pfam" id="PF04542">
    <property type="entry name" value="Sigma70_r2"/>
    <property type="match status" value="1"/>
</dbReference>
<dbReference type="STRING" id="1480694.DC28_03760"/>
<protein>
    <recommendedName>
        <fullName evidence="10">RNA polymerase subunit sigma-24</fullName>
    </recommendedName>
</protein>
<gene>
    <name evidence="8" type="ORF">DC28_03760</name>
</gene>
<feature type="domain" description="RNA polymerase sigma factor 70 region 4 type 2" evidence="7">
    <location>
        <begin position="131"/>
        <end position="175"/>
    </location>
</feature>
<dbReference type="CDD" id="cd06171">
    <property type="entry name" value="Sigma70_r4"/>
    <property type="match status" value="1"/>
</dbReference>
<comment type="similarity">
    <text evidence="1">Belongs to the sigma-70 factor family. ECF subfamily.</text>
</comment>
<proteinExistence type="inferred from homology"/>
<evidence type="ECO:0000313" key="8">
    <source>
        <dbReference type="EMBL" id="KGE73397.1"/>
    </source>
</evidence>
<evidence type="ECO:0000256" key="5">
    <source>
        <dbReference type="ARBA" id="ARBA00023163"/>
    </source>
</evidence>
<dbReference type="Gene3D" id="1.10.1740.10">
    <property type="match status" value="1"/>
</dbReference>
<dbReference type="EMBL" id="JNUP01000029">
    <property type="protein sequence ID" value="KGE73397.1"/>
    <property type="molecule type" value="Genomic_DNA"/>
</dbReference>
<dbReference type="InterPro" id="IPR039425">
    <property type="entry name" value="RNA_pol_sigma-70-like"/>
</dbReference>
<evidence type="ECO:0000256" key="2">
    <source>
        <dbReference type="ARBA" id="ARBA00023015"/>
    </source>
</evidence>
<keyword evidence="2" id="KW-0805">Transcription regulation</keyword>
<dbReference type="InterPro" id="IPR013324">
    <property type="entry name" value="RNA_pol_sigma_r3/r4-like"/>
</dbReference>
<accession>A0A098R3V4</accession>
<dbReference type="GO" id="GO:0006352">
    <property type="term" value="P:DNA-templated transcription initiation"/>
    <property type="evidence" value="ECO:0007669"/>
    <property type="project" value="InterPro"/>
</dbReference>
<dbReference type="SUPFAM" id="SSF88946">
    <property type="entry name" value="Sigma2 domain of RNA polymerase sigma factors"/>
    <property type="match status" value="1"/>
</dbReference>